<gene>
    <name evidence="6" type="ORF">BON30_36105</name>
</gene>
<dbReference type="Pfam" id="PF13411">
    <property type="entry name" value="MerR_1"/>
    <property type="match status" value="1"/>
</dbReference>
<keyword evidence="3" id="KW-0804">Transcription</keyword>
<protein>
    <submittedName>
        <fullName evidence="6">MerR family transcriptional regulator</fullName>
    </submittedName>
</protein>
<name>A0A1L9B193_9BACT</name>
<dbReference type="PANTHER" id="PTHR30204:SF94">
    <property type="entry name" value="HEAVY METAL-DEPENDENT TRANSCRIPTIONAL REGULATOR HI_0293-RELATED"/>
    <property type="match status" value="1"/>
</dbReference>
<dbReference type="InterPro" id="IPR000551">
    <property type="entry name" value="MerR-type_HTH_dom"/>
</dbReference>
<feature type="domain" description="HTH merR-type" evidence="5">
    <location>
        <begin position="1"/>
        <end position="68"/>
    </location>
</feature>
<sequence length="129" mass="14385">MNIGQLSRLSGASARSIRHYEKAGLLVSSRRSNGYREFGPEAVLRVQHIARMIRLGFSLEEIATFSPCMFRSESAVICPDALAAHQEKLADIERQIAELESRRARLIETLSHAAPASIPWRRVASARRG</sequence>
<dbReference type="STRING" id="83449.BON30_36105"/>
<evidence type="ECO:0000259" key="5">
    <source>
        <dbReference type="PROSITE" id="PS50937"/>
    </source>
</evidence>
<keyword evidence="1" id="KW-0805">Transcription regulation</keyword>
<feature type="coiled-coil region" evidence="4">
    <location>
        <begin position="82"/>
        <end position="109"/>
    </location>
</feature>
<dbReference type="InterPro" id="IPR009061">
    <property type="entry name" value="DNA-bd_dom_put_sf"/>
</dbReference>
<reference evidence="7" key="1">
    <citation type="submission" date="2016-11" db="EMBL/GenBank/DDBJ databases">
        <authorList>
            <person name="Shukria A."/>
            <person name="Stevens D.C."/>
        </authorList>
    </citation>
    <scope>NUCLEOTIDE SEQUENCE [LARGE SCALE GENOMIC DNA]</scope>
    <source>
        <strain evidence="7">Cbfe23</strain>
    </source>
</reference>
<dbReference type="EMBL" id="MPIN01000012">
    <property type="protein sequence ID" value="OJH36025.1"/>
    <property type="molecule type" value="Genomic_DNA"/>
</dbReference>
<dbReference type="PROSITE" id="PS50937">
    <property type="entry name" value="HTH_MERR_2"/>
    <property type="match status" value="1"/>
</dbReference>
<dbReference type="GO" id="GO:0003677">
    <property type="term" value="F:DNA binding"/>
    <property type="evidence" value="ECO:0007669"/>
    <property type="project" value="UniProtKB-KW"/>
</dbReference>
<keyword evidence="4" id="KW-0175">Coiled coil</keyword>
<comment type="caution">
    <text evidence="6">The sequence shown here is derived from an EMBL/GenBank/DDBJ whole genome shotgun (WGS) entry which is preliminary data.</text>
</comment>
<dbReference type="GO" id="GO:0003700">
    <property type="term" value="F:DNA-binding transcription factor activity"/>
    <property type="evidence" value="ECO:0007669"/>
    <property type="project" value="InterPro"/>
</dbReference>
<evidence type="ECO:0000256" key="3">
    <source>
        <dbReference type="ARBA" id="ARBA00023163"/>
    </source>
</evidence>
<dbReference type="SMART" id="SM00422">
    <property type="entry name" value="HTH_MERR"/>
    <property type="match status" value="1"/>
</dbReference>
<evidence type="ECO:0000313" key="7">
    <source>
        <dbReference type="Proteomes" id="UP000182229"/>
    </source>
</evidence>
<keyword evidence="2" id="KW-0238">DNA-binding</keyword>
<accession>A0A1L9B193</accession>
<dbReference type="OrthoDB" id="9792348at2"/>
<keyword evidence="7" id="KW-1185">Reference proteome</keyword>
<dbReference type="SUPFAM" id="SSF46955">
    <property type="entry name" value="Putative DNA-binding domain"/>
    <property type="match status" value="1"/>
</dbReference>
<evidence type="ECO:0000256" key="2">
    <source>
        <dbReference type="ARBA" id="ARBA00023125"/>
    </source>
</evidence>
<dbReference type="RefSeq" id="WP_071903051.1">
    <property type="nucleotide sequence ID" value="NZ_MPIN01000012.1"/>
</dbReference>
<evidence type="ECO:0000313" key="6">
    <source>
        <dbReference type="EMBL" id="OJH36025.1"/>
    </source>
</evidence>
<dbReference type="InterPro" id="IPR047057">
    <property type="entry name" value="MerR_fam"/>
</dbReference>
<dbReference type="PRINTS" id="PR00040">
    <property type="entry name" value="HTHMERR"/>
</dbReference>
<dbReference type="Gene3D" id="1.10.1660.10">
    <property type="match status" value="1"/>
</dbReference>
<dbReference type="Proteomes" id="UP000182229">
    <property type="component" value="Unassembled WGS sequence"/>
</dbReference>
<organism evidence="6 7">
    <name type="scientific">Cystobacter ferrugineus</name>
    <dbReference type="NCBI Taxonomy" id="83449"/>
    <lineage>
        <taxon>Bacteria</taxon>
        <taxon>Pseudomonadati</taxon>
        <taxon>Myxococcota</taxon>
        <taxon>Myxococcia</taxon>
        <taxon>Myxococcales</taxon>
        <taxon>Cystobacterineae</taxon>
        <taxon>Archangiaceae</taxon>
        <taxon>Cystobacter</taxon>
    </lineage>
</organism>
<evidence type="ECO:0000256" key="1">
    <source>
        <dbReference type="ARBA" id="ARBA00023015"/>
    </source>
</evidence>
<proteinExistence type="predicted"/>
<evidence type="ECO:0000256" key="4">
    <source>
        <dbReference type="SAM" id="Coils"/>
    </source>
</evidence>
<dbReference type="CDD" id="cd01282">
    <property type="entry name" value="HTH_MerR-like_sg3"/>
    <property type="match status" value="1"/>
</dbReference>
<dbReference type="AlphaFoldDB" id="A0A1L9B193"/>
<dbReference type="PANTHER" id="PTHR30204">
    <property type="entry name" value="REDOX-CYCLING DRUG-SENSING TRANSCRIPTIONAL ACTIVATOR SOXR"/>
    <property type="match status" value="1"/>
</dbReference>
<reference evidence="6 7" key="2">
    <citation type="submission" date="2016-12" db="EMBL/GenBank/DDBJ databases">
        <title>Draft Genome Sequence of Cystobacter ferrugineus Strain Cbfe23.</title>
        <authorList>
            <person name="Akbar S."/>
            <person name="Dowd S.E."/>
            <person name="Stevens D.C."/>
        </authorList>
    </citation>
    <scope>NUCLEOTIDE SEQUENCE [LARGE SCALE GENOMIC DNA]</scope>
    <source>
        <strain evidence="6 7">Cbfe23</strain>
    </source>
</reference>